<sequence>MNNNLKNTYNQISDVFSKTQIKNAVESLKTYKDRLKLIDSIIDRRQEIIQANDFSKISKYAQTFSKMIIKFKNPEENDMAINQRLQMQMVINKFLQKNIKHSLSPPSLPKELIQDSITSPLSHKKNFTLKKPSQRTNRYFSSLDSLNNQSKWLDIKSDEERDIRSLEKKIKQSLILKTRISQDLNQKEQDNNLKLYLKKQGLCRKNKIIQSSEPILPALSESEQQNQSKQTEFKIKDAQEFNCQYLNQIQLKQQFQQFPDKGAILKSNKKYQTKREIFDKSNIILCSLKI</sequence>
<name>A0A8S1LXS2_9CILI</name>
<evidence type="ECO:0000313" key="2">
    <source>
        <dbReference type="Proteomes" id="UP000692954"/>
    </source>
</evidence>
<comment type="caution">
    <text evidence="1">The sequence shown here is derived from an EMBL/GenBank/DDBJ whole genome shotgun (WGS) entry which is preliminary data.</text>
</comment>
<organism evidence="1 2">
    <name type="scientific">Paramecium sonneborni</name>
    <dbReference type="NCBI Taxonomy" id="65129"/>
    <lineage>
        <taxon>Eukaryota</taxon>
        <taxon>Sar</taxon>
        <taxon>Alveolata</taxon>
        <taxon>Ciliophora</taxon>
        <taxon>Intramacronucleata</taxon>
        <taxon>Oligohymenophorea</taxon>
        <taxon>Peniculida</taxon>
        <taxon>Parameciidae</taxon>
        <taxon>Paramecium</taxon>
    </lineage>
</organism>
<accession>A0A8S1LXS2</accession>
<dbReference type="AlphaFoldDB" id="A0A8S1LXS2"/>
<dbReference type="OrthoDB" id="297743at2759"/>
<gene>
    <name evidence="1" type="ORF">PSON_ATCC_30995.1.T0280391</name>
</gene>
<proteinExistence type="predicted"/>
<dbReference type="Proteomes" id="UP000692954">
    <property type="component" value="Unassembled WGS sequence"/>
</dbReference>
<reference evidence="1" key="1">
    <citation type="submission" date="2021-01" db="EMBL/GenBank/DDBJ databases">
        <authorList>
            <consortium name="Genoscope - CEA"/>
            <person name="William W."/>
        </authorList>
    </citation>
    <scope>NUCLEOTIDE SEQUENCE</scope>
</reference>
<keyword evidence="2" id="KW-1185">Reference proteome</keyword>
<dbReference type="EMBL" id="CAJJDN010000028">
    <property type="protein sequence ID" value="CAD8072039.1"/>
    <property type="molecule type" value="Genomic_DNA"/>
</dbReference>
<protein>
    <submittedName>
        <fullName evidence="1">Uncharacterized protein</fullName>
    </submittedName>
</protein>
<evidence type="ECO:0000313" key="1">
    <source>
        <dbReference type="EMBL" id="CAD8072039.1"/>
    </source>
</evidence>